<organism evidence="1 2">
    <name type="scientific">Fimbriimonas ginsengisoli Gsoil 348</name>
    <dbReference type="NCBI Taxonomy" id="661478"/>
    <lineage>
        <taxon>Bacteria</taxon>
        <taxon>Bacillati</taxon>
        <taxon>Armatimonadota</taxon>
        <taxon>Fimbriimonadia</taxon>
        <taxon>Fimbriimonadales</taxon>
        <taxon>Fimbriimonadaceae</taxon>
        <taxon>Fimbriimonas</taxon>
    </lineage>
</organism>
<accession>A0A068NTC8</accession>
<keyword evidence="2" id="KW-1185">Reference proteome</keyword>
<protein>
    <submittedName>
        <fullName evidence="1">Uncharacterized protein</fullName>
    </submittedName>
</protein>
<dbReference type="KEGG" id="fgi:OP10G_3440"/>
<dbReference type="EMBL" id="CP007139">
    <property type="protein sequence ID" value="AIE86808.1"/>
    <property type="molecule type" value="Genomic_DNA"/>
</dbReference>
<sequence length="129" mass="14575">METMLPVSTKALMLPAPFAGKTPVSVSEYNERKTGRIVRVYRFSWAENFEGAVARIRKALSKEAGWKYDDSKPPAILDRKLAKGPVKYQALLLNPAKLVKSAKDPRGERIAASGWIWVSYNEERRPVKK</sequence>
<dbReference type="AlphaFoldDB" id="A0A068NTC8"/>
<name>A0A068NTC8_FIMGI</name>
<evidence type="ECO:0000313" key="1">
    <source>
        <dbReference type="EMBL" id="AIE86808.1"/>
    </source>
</evidence>
<dbReference type="HOGENOM" id="CLU_1945563_0_0_0"/>
<dbReference type="Proteomes" id="UP000027982">
    <property type="component" value="Chromosome"/>
</dbReference>
<evidence type="ECO:0000313" key="2">
    <source>
        <dbReference type="Proteomes" id="UP000027982"/>
    </source>
</evidence>
<gene>
    <name evidence="1" type="ORF">OP10G_3440</name>
</gene>
<proteinExistence type="predicted"/>
<reference evidence="1 2" key="1">
    <citation type="journal article" date="2014" name="PLoS ONE">
        <title>The first complete genome sequence of the class fimbriimonadia in the phylum armatimonadetes.</title>
        <authorList>
            <person name="Hu Z.Y."/>
            <person name="Wang Y.Z."/>
            <person name="Im W.T."/>
            <person name="Wang S.Y."/>
            <person name="Zhao G.P."/>
            <person name="Zheng H.J."/>
            <person name="Quan Z.X."/>
        </authorList>
    </citation>
    <scope>NUCLEOTIDE SEQUENCE [LARGE SCALE GENOMIC DNA]</scope>
    <source>
        <strain evidence="1">Gsoil 348</strain>
    </source>
</reference>